<dbReference type="GO" id="GO:0004413">
    <property type="term" value="F:homoserine kinase activity"/>
    <property type="evidence" value="ECO:0007669"/>
    <property type="project" value="TreeGrafter"/>
</dbReference>
<keyword evidence="3" id="KW-0418">Kinase</keyword>
<dbReference type="RefSeq" id="WP_090868910.1">
    <property type="nucleotide sequence ID" value="NZ_FOHE01000006.1"/>
</dbReference>
<accession>A0A1I0CF10</accession>
<dbReference type="OrthoDB" id="4030632at2"/>
<evidence type="ECO:0000313" key="4">
    <source>
        <dbReference type="Proteomes" id="UP000198618"/>
    </source>
</evidence>
<dbReference type="PANTHER" id="PTHR21064">
    <property type="entry name" value="AMINOGLYCOSIDE PHOSPHOTRANSFERASE DOMAIN-CONTAINING PROTEIN-RELATED"/>
    <property type="match status" value="1"/>
</dbReference>
<evidence type="ECO:0000256" key="1">
    <source>
        <dbReference type="ARBA" id="ARBA00038240"/>
    </source>
</evidence>
<evidence type="ECO:0000313" key="3">
    <source>
        <dbReference type="EMBL" id="SET18160.1"/>
    </source>
</evidence>
<dbReference type="EMBL" id="FOHE01000006">
    <property type="protein sequence ID" value="SET18160.1"/>
    <property type="molecule type" value="Genomic_DNA"/>
</dbReference>
<dbReference type="Pfam" id="PF01636">
    <property type="entry name" value="APH"/>
    <property type="match status" value="1"/>
</dbReference>
<dbReference type="InterPro" id="IPR011009">
    <property type="entry name" value="Kinase-like_dom_sf"/>
</dbReference>
<dbReference type="STRING" id="930131.SAMN05216389_106199"/>
<protein>
    <submittedName>
        <fullName evidence="3">Ser/Thr protein kinase RdoA involved in Cpx stress response, MazF antagonist</fullName>
    </submittedName>
</protein>
<organism evidence="3 4">
    <name type="scientific">Oceanobacillus limi</name>
    <dbReference type="NCBI Taxonomy" id="930131"/>
    <lineage>
        <taxon>Bacteria</taxon>
        <taxon>Bacillati</taxon>
        <taxon>Bacillota</taxon>
        <taxon>Bacilli</taxon>
        <taxon>Bacillales</taxon>
        <taxon>Bacillaceae</taxon>
        <taxon>Oceanobacillus</taxon>
    </lineage>
</organism>
<sequence>MEKAVEKLFTQEVLEQSFHKFSLNHEYKKIGDFENYVFEVHRDDKPFILRITHSSHRREEELHSEIDWINYLHHAGVNVCNAVASIEGLFVESIPANDGSVFYSCLLTKVPGNPVRVENDEFDDNLFFSWGKTIGEMHRVTKDYQPSRGIKRRSDWYEDDLLSIENYVPNQEKTIITNTKALINELQALPKNTDNYGLIHSDLHSSNFFYDGDAIHVFDFDDCCYFWYCSDIAIPLYYANLYRYPQGNKNIRNEFSKRFIKAFMNGYETENAAPHKWEEQIQFFLRLRDATLYSVLHKKVPQERRTGKLEALLIELRERLEKNEAIVDIDFFK</sequence>
<reference evidence="3 4" key="1">
    <citation type="submission" date="2016-10" db="EMBL/GenBank/DDBJ databases">
        <authorList>
            <person name="de Groot N.N."/>
        </authorList>
    </citation>
    <scope>NUCLEOTIDE SEQUENCE [LARGE SCALE GENOMIC DNA]</scope>
    <source>
        <strain evidence="3 4">IBRC-M 10780</strain>
    </source>
</reference>
<dbReference type="Proteomes" id="UP000198618">
    <property type="component" value="Unassembled WGS sequence"/>
</dbReference>
<proteinExistence type="inferred from homology"/>
<comment type="similarity">
    <text evidence="1">Belongs to the pseudomonas-type ThrB family.</text>
</comment>
<dbReference type="AlphaFoldDB" id="A0A1I0CF10"/>
<dbReference type="InterPro" id="IPR050249">
    <property type="entry name" value="Pseudomonas-type_ThrB"/>
</dbReference>
<dbReference type="InterPro" id="IPR002575">
    <property type="entry name" value="Aminoglycoside_PTrfase"/>
</dbReference>
<feature type="domain" description="Aminoglycoside phosphotransferase" evidence="2">
    <location>
        <begin position="31"/>
        <end position="274"/>
    </location>
</feature>
<keyword evidence="3" id="KW-0808">Transferase</keyword>
<evidence type="ECO:0000259" key="2">
    <source>
        <dbReference type="Pfam" id="PF01636"/>
    </source>
</evidence>
<dbReference type="GO" id="GO:0009088">
    <property type="term" value="P:threonine biosynthetic process"/>
    <property type="evidence" value="ECO:0007669"/>
    <property type="project" value="TreeGrafter"/>
</dbReference>
<keyword evidence="4" id="KW-1185">Reference proteome</keyword>
<name>A0A1I0CF10_9BACI</name>
<dbReference type="Gene3D" id="3.30.200.20">
    <property type="entry name" value="Phosphorylase Kinase, domain 1"/>
    <property type="match status" value="1"/>
</dbReference>
<dbReference type="Gene3D" id="3.90.1200.10">
    <property type="match status" value="1"/>
</dbReference>
<gene>
    <name evidence="3" type="ORF">SAMN05216389_106199</name>
</gene>
<dbReference type="PANTHER" id="PTHR21064:SF6">
    <property type="entry name" value="AMINOGLYCOSIDE PHOSPHOTRANSFERASE DOMAIN-CONTAINING PROTEIN"/>
    <property type="match status" value="1"/>
</dbReference>
<dbReference type="SUPFAM" id="SSF56112">
    <property type="entry name" value="Protein kinase-like (PK-like)"/>
    <property type="match status" value="1"/>
</dbReference>